<keyword evidence="2" id="KW-0581">Phagocytosis</keyword>
<dbReference type="Pfam" id="PF16457">
    <property type="entry name" value="PH_12"/>
    <property type="match status" value="1"/>
</dbReference>
<dbReference type="GO" id="GO:0017124">
    <property type="term" value="F:SH3 domain binding"/>
    <property type="evidence" value="ECO:0007669"/>
    <property type="project" value="UniProtKB-KW"/>
</dbReference>
<evidence type="ECO:0000256" key="4">
    <source>
        <dbReference type="ARBA" id="ARBA00024863"/>
    </source>
</evidence>
<dbReference type="InterPro" id="IPR024574">
    <property type="entry name" value="ELMO_ARM"/>
</dbReference>
<dbReference type="Gene3D" id="2.30.29.30">
    <property type="entry name" value="Pleckstrin-homology domain (PH domain)/Phosphotyrosine-binding domain (PTB)"/>
    <property type="match status" value="1"/>
</dbReference>
<protein>
    <recommendedName>
        <fullName evidence="6">ELMO domain-containing protein</fullName>
    </recommendedName>
</protein>
<dbReference type="GO" id="GO:0005886">
    <property type="term" value="C:plasma membrane"/>
    <property type="evidence" value="ECO:0007669"/>
    <property type="project" value="TreeGrafter"/>
</dbReference>
<sequence length="811" mass="90332">MDADENAVPMTRRGAIPTNMISYKGRKIPARIDPEARINHVVEIMSNSFGTKEHHITLCLRDEADHLVTQSNLPSKVINHDALKLVPSPTTEALAVVTSLKVSAQQPKLESTPPLNTQTQTEGMGIPLKLALFNLQKYIKEEDFAVEFMMRGGMRMLVRMLERDGEGGLAGNSLAYALQGVRGILEYEASWTDLTTRFIDRMLALLIHATQPNVLRPTTAIVRKLVISPSQVRGEGSGWKSPALSSLNKGKGKGREDEVNTPDLGIDAVFARMEELEREGGSATEGQEGPERVFRVVAKRLEGTGDLELVAQSLGLINASLRSAYQDGSKNYPSLVSIVERIGVRRAVSRLIPISSNNIVEPQILNFQARHAAILQYRRLRPVRPAQNAEQEKMLVDIWAHAHLGDARSNGVGGGEVPSGLGGQRSLDGWRKIGLGYDEAEDQHRFAMETDLFRDTGELGLECLHWFAAHDEDFYNLVMEQLARPGERRCPIGRASSECVKILCEHYKISQAGHHAPSHFQLFLLNFSRLHHLVLRFFIRMWAESESRLEDLARVTLLVHSQVRLSLEDEAGKTWLNLEKDLLESEYSVIRDRQMQMLEKEDGMMGRKAVRELREKVGGEAYEVMSEQRIGCMLQGAWFNAANVIVQGVTVSARPSSSKPLRFLRLSPNRRTIAWGDFATREPVKPSFESLRERIDVSNVTDVRLKTGCAIHSRSPNLVSRLSFSLMSGGEFSLLDLDAIHAAQLAEWTDGIRVLRGDGGMMSGESANYVHILTELALKVRLLDITGDGVEIPEKVSFGATPKSVDFWFAK</sequence>
<gene>
    <name evidence="7" type="ORF">EHS25_000272</name>
</gene>
<dbReference type="InterPro" id="IPR006816">
    <property type="entry name" value="ELMO_dom"/>
</dbReference>
<dbReference type="Pfam" id="PF11841">
    <property type="entry name" value="ELMO_ARM"/>
    <property type="match status" value="1"/>
</dbReference>
<comment type="caution">
    <text evidence="7">The sequence shown here is derived from an EMBL/GenBank/DDBJ whole genome shotgun (WGS) entry which is preliminary data.</text>
</comment>
<dbReference type="Pfam" id="PF04727">
    <property type="entry name" value="ELMO_CED12"/>
    <property type="match status" value="1"/>
</dbReference>
<dbReference type="PROSITE" id="PS51335">
    <property type="entry name" value="ELMO"/>
    <property type="match status" value="1"/>
</dbReference>
<evidence type="ECO:0000313" key="8">
    <source>
        <dbReference type="Proteomes" id="UP000279259"/>
    </source>
</evidence>
<dbReference type="Gene3D" id="1.25.10.10">
    <property type="entry name" value="Leucine-rich Repeat Variant"/>
    <property type="match status" value="1"/>
</dbReference>
<dbReference type="InterPro" id="IPR011989">
    <property type="entry name" value="ARM-like"/>
</dbReference>
<dbReference type="EMBL" id="RSCD01000001">
    <property type="protein sequence ID" value="RSH95186.1"/>
    <property type="molecule type" value="Genomic_DNA"/>
</dbReference>
<dbReference type="PANTHER" id="PTHR12771">
    <property type="entry name" value="ENGULFMENT AND CELL MOTILITY"/>
    <property type="match status" value="1"/>
</dbReference>
<evidence type="ECO:0000259" key="6">
    <source>
        <dbReference type="PROSITE" id="PS51335"/>
    </source>
</evidence>
<dbReference type="InterPro" id="IPR050868">
    <property type="entry name" value="ELMO_domain-containing"/>
</dbReference>
<dbReference type="InterPro" id="IPR011993">
    <property type="entry name" value="PH-like_dom_sf"/>
</dbReference>
<evidence type="ECO:0000256" key="1">
    <source>
        <dbReference type="ARBA" id="ARBA00022703"/>
    </source>
</evidence>
<dbReference type="SUPFAM" id="SSF50729">
    <property type="entry name" value="PH domain-like"/>
    <property type="match status" value="1"/>
</dbReference>
<keyword evidence="3" id="KW-0729">SH3-binding</keyword>
<keyword evidence="8" id="KW-1185">Reference proteome</keyword>
<dbReference type="GO" id="GO:0006915">
    <property type="term" value="P:apoptotic process"/>
    <property type="evidence" value="ECO:0007669"/>
    <property type="project" value="UniProtKB-KW"/>
</dbReference>
<evidence type="ECO:0000313" key="7">
    <source>
        <dbReference type="EMBL" id="RSH95186.1"/>
    </source>
</evidence>
<dbReference type="AlphaFoldDB" id="A0A427YVX4"/>
<feature type="region of interest" description="Disordered" evidence="5">
    <location>
        <begin position="234"/>
        <end position="258"/>
    </location>
</feature>
<organism evidence="7 8">
    <name type="scientific">Saitozyma podzolica</name>
    <dbReference type="NCBI Taxonomy" id="1890683"/>
    <lineage>
        <taxon>Eukaryota</taxon>
        <taxon>Fungi</taxon>
        <taxon>Dikarya</taxon>
        <taxon>Basidiomycota</taxon>
        <taxon>Agaricomycotina</taxon>
        <taxon>Tremellomycetes</taxon>
        <taxon>Tremellales</taxon>
        <taxon>Trimorphomycetaceae</taxon>
        <taxon>Saitozyma</taxon>
    </lineage>
</organism>
<accession>A0A427YVX4</accession>
<keyword evidence="1" id="KW-0053">Apoptosis</keyword>
<dbReference type="PANTHER" id="PTHR12771:SF56">
    <property type="entry name" value="CED-12"/>
    <property type="match status" value="1"/>
</dbReference>
<dbReference type="InterPro" id="IPR001849">
    <property type="entry name" value="PH_domain"/>
</dbReference>
<feature type="domain" description="ELMO" evidence="6">
    <location>
        <begin position="390"/>
        <end position="567"/>
    </location>
</feature>
<reference evidence="7 8" key="1">
    <citation type="submission" date="2018-11" db="EMBL/GenBank/DDBJ databases">
        <title>Genome sequence of Saitozyma podzolica DSM 27192.</title>
        <authorList>
            <person name="Aliyu H."/>
            <person name="Gorte O."/>
            <person name="Ochsenreither K."/>
        </authorList>
    </citation>
    <scope>NUCLEOTIDE SEQUENCE [LARGE SCALE GENOMIC DNA]</scope>
    <source>
        <strain evidence="7 8">DSM 27192</strain>
    </source>
</reference>
<dbReference type="Proteomes" id="UP000279259">
    <property type="component" value="Unassembled WGS sequence"/>
</dbReference>
<evidence type="ECO:0000256" key="3">
    <source>
        <dbReference type="ARBA" id="ARBA00023036"/>
    </source>
</evidence>
<comment type="function">
    <text evidence="4">Involved in cytoskeletal rearrangements required for phagocytosis of apoptotic cells and cell motility. Acts in association with DOCK1 and CRK. Was initially proposed to be required in complex with DOCK1 to activate Rac Rho small GTPases. May enhance the guanine nucleotide exchange factor (GEF) activity of DOCK1.</text>
</comment>
<proteinExistence type="predicted"/>
<dbReference type="STRING" id="1890683.A0A427YVX4"/>
<name>A0A427YVX4_9TREE</name>
<dbReference type="OrthoDB" id="28413at2759"/>
<dbReference type="GO" id="GO:0048870">
    <property type="term" value="P:cell motility"/>
    <property type="evidence" value="ECO:0007669"/>
    <property type="project" value="TreeGrafter"/>
</dbReference>
<dbReference type="GO" id="GO:0007015">
    <property type="term" value="P:actin filament organization"/>
    <property type="evidence" value="ECO:0007669"/>
    <property type="project" value="TreeGrafter"/>
</dbReference>
<evidence type="ECO:0000256" key="2">
    <source>
        <dbReference type="ARBA" id="ARBA00022907"/>
    </source>
</evidence>
<evidence type="ECO:0000256" key="5">
    <source>
        <dbReference type="SAM" id="MobiDB-lite"/>
    </source>
</evidence>